<protein>
    <submittedName>
        <fullName evidence="1">Uncharacterized protein</fullName>
    </submittedName>
</protein>
<proteinExistence type="predicted"/>
<reference evidence="1 2" key="1">
    <citation type="submission" date="2022-09" db="EMBL/GenBank/DDBJ databases">
        <authorList>
            <person name="Palmer J.M."/>
        </authorList>
    </citation>
    <scope>NUCLEOTIDE SEQUENCE [LARGE SCALE GENOMIC DNA]</scope>
    <source>
        <strain evidence="1 2">DSM 7382</strain>
    </source>
</reference>
<dbReference type="EMBL" id="JASBNA010000103">
    <property type="protein sequence ID" value="KAK7676806.1"/>
    <property type="molecule type" value="Genomic_DNA"/>
</dbReference>
<evidence type="ECO:0000313" key="2">
    <source>
        <dbReference type="Proteomes" id="UP001385951"/>
    </source>
</evidence>
<accession>A0AAW0F9U7</accession>
<sequence>MLSFRETFYQRRCLAALSTSPAKYPQNSLVARRYRSAHMSLLVTSSTPTIYAKRTHKDVNLRIKEQNTIRLTNRTSSIDTNLPLNNCRLAVVKDVFSRSSWTSVRTVQARKGWLDREDPDKRVRTFLSNGQRGQGGLYTSSTL</sequence>
<keyword evidence="2" id="KW-1185">Reference proteome</keyword>
<comment type="caution">
    <text evidence="1">The sequence shown here is derived from an EMBL/GenBank/DDBJ whole genome shotgun (WGS) entry which is preliminary data.</text>
</comment>
<dbReference type="AlphaFoldDB" id="A0AAW0F9U7"/>
<organism evidence="1 2">
    <name type="scientific">Cerrena zonata</name>
    <dbReference type="NCBI Taxonomy" id="2478898"/>
    <lineage>
        <taxon>Eukaryota</taxon>
        <taxon>Fungi</taxon>
        <taxon>Dikarya</taxon>
        <taxon>Basidiomycota</taxon>
        <taxon>Agaricomycotina</taxon>
        <taxon>Agaricomycetes</taxon>
        <taxon>Polyporales</taxon>
        <taxon>Cerrenaceae</taxon>
        <taxon>Cerrena</taxon>
    </lineage>
</organism>
<gene>
    <name evidence="1" type="ORF">QCA50_020212</name>
</gene>
<dbReference type="Proteomes" id="UP001385951">
    <property type="component" value="Unassembled WGS sequence"/>
</dbReference>
<evidence type="ECO:0000313" key="1">
    <source>
        <dbReference type="EMBL" id="KAK7676806.1"/>
    </source>
</evidence>
<name>A0AAW0F9U7_9APHY</name>